<keyword evidence="9" id="KW-1185">Reference proteome</keyword>
<evidence type="ECO:0000256" key="1">
    <source>
        <dbReference type="ARBA" id="ARBA00004651"/>
    </source>
</evidence>
<feature type="domain" description="EamA" evidence="7">
    <location>
        <begin position="12"/>
        <end position="146"/>
    </location>
</feature>
<dbReference type="EMBL" id="RJVQ01000003">
    <property type="protein sequence ID" value="RQW63697.1"/>
    <property type="molecule type" value="Genomic_DNA"/>
</dbReference>
<proteinExistence type="predicted"/>
<organism evidence="8 9">
    <name type="scientific">Vibrio viridaestus</name>
    <dbReference type="NCBI Taxonomy" id="2487322"/>
    <lineage>
        <taxon>Bacteria</taxon>
        <taxon>Pseudomonadati</taxon>
        <taxon>Pseudomonadota</taxon>
        <taxon>Gammaproteobacteria</taxon>
        <taxon>Vibrionales</taxon>
        <taxon>Vibrionaceae</taxon>
        <taxon>Vibrio</taxon>
    </lineage>
</organism>
<dbReference type="OrthoDB" id="4167046at2"/>
<feature type="domain" description="EamA" evidence="7">
    <location>
        <begin position="161"/>
        <end position="297"/>
    </location>
</feature>
<name>A0A3N9THH2_9VIBR</name>
<dbReference type="GO" id="GO:0005886">
    <property type="term" value="C:plasma membrane"/>
    <property type="evidence" value="ECO:0007669"/>
    <property type="project" value="UniProtKB-SubCell"/>
</dbReference>
<dbReference type="Proteomes" id="UP000281112">
    <property type="component" value="Unassembled WGS sequence"/>
</dbReference>
<keyword evidence="4 6" id="KW-1133">Transmembrane helix</keyword>
<dbReference type="SUPFAM" id="SSF103481">
    <property type="entry name" value="Multidrug resistance efflux transporter EmrE"/>
    <property type="match status" value="2"/>
</dbReference>
<gene>
    <name evidence="8" type="ORF">EES38_10675</name>
</gene>
<accession>A0A3N9THH2</accession>
<dbReference type="PANTHER" id="PTHR32322">
    <property type="entry name" value="INNER MEMBRANE TRANSPORTER"/>
    <property type="match status" value="1"/>
</dbReference>
<dbReference type="RefSeq" id="WP_124937160.1">
    <property type="nucleotide sequence ID" value="NZ_RJVQ01000003.1"/>
</dbReference>
<evidence type="ECO:0000313" key="8">
    <source>
        <dbReference type="EMBL" id="RQW63697.1"/>
    </source>
</evidence>
<protein>
    <submittedName>
        <fullName evidence="8">DMT family transporter</fullName>
    </submittedName>
</protein>
<reference evidence="8 9" key="1">
    <citation type="submission" date="2018-11" db="EMBL/GenBank/DDBJ databases">
        <title>Vibrio LJC006 sp. nov., isolated from seawater during the bloom of the enteromorpha.</title>
        <authorList>
            <person name="Liang J."/>
        </authorList>
    </citation>
    <scope>NUCLEOTIDE SEQUENCE [LARGE SCALE GENOMIC DNA]</scope>
    <source>
        <strain evidence="8 9">LJC006</strain>
    </source>
</reference>
<comment type="subcellular location">
    <subcellularLocation>
        <location evidence="1">Cell membrane</location>
        <topology evidence="1">Multi-pass membrane protein</topology>
    </subcellularLocation>
</comment>
<feature type="transmembrane region" description="Helical" evidence="6">
    <location>
        <begin position="75"/>
        <end position="95"/>
    </location>
</feature>
<evidence type="ECO:0000256" key="6">
    <source>
        <dbReference type="SAM" id="Phobius"/>
    </source>
</evidence>
<feature type="transmembrane region" description="Helical" evidence="6">
    <location>
        <begin position="164"/>
        <end position="182"/>
    </location>
</feature>
<feature type="transmembrane region" description="Helical" evidence="6">
    <location>
        <begin position="280"/>
        <end position="297"/>
    </location>
</feature>
<keyword evidence="5 6" id="KW-0472">Membrane</keyword>
<evidence type="ECO:0000256" key="5">
    <source>
        <dbReference type="ARBA" id="ARBA00023136"/>
    </source>
</evidence>
<dbReference type="InterPro" id="IPR050638">
    <property type="entry name" value="AA-Vitamin_Transporters"/>
</dbReference>
<keyword evidence="2" id="KW-1003">Cell membrane</keyword>
<dbReference type="PANTHER" id="PTHR32322:SF18">
    <property type="entry name" value="S-ADENOSYLMETHIONINE_S-ADENOSYLHOMOCYSTEINE TRANSPORTER"/>
    <property type="match status" value="1"/>
</dbReference>
<evidence type="ECO:0000256" key="4">
    <source>
        <dbReference type="ARBA" id="ARBA00022989"/>
    </source>
</evidence>
<evidence type="ECO:0000313" key="9">
    <source>
        <dbReference type="Proteomes" id="UP000281112"/>
    </source>
</evidence>
<sequence length="309" mass="33913">MNITKIESHRAIGYLCAIAATAIWSGNIIVARGLNTSIEPVSLAFWRWVVAVVCVLPFGLKAIIVEWKAIKRHIIYLLITAVFGVTLFNTLIYKAGQTTSAINLSLISLTFPVFVIVASRLCLNETITTKKVCGIAVVLFGILMLLTGGDFDKLRHLNLASGDGWMLLAAMSFAIYSLLLKFKPKELSVWSMQLSTFALGLLILTPAYLWTSHGQPNTSWEPTTLLSVIYIGVCASLVAFTMWNQAIINIGPVPSGMLYYSLPLFSGGLAFVFLDEPIGLIHLESALLIIAGIMLANSRRTRFWRGEQA</sequence>
<keyword evidence="3 6" id="KW-0812">Transmembrane</keyword>
<evidence type="ECO:0000256" key="2">
    <source>
        <dbReference type="ARBA" id="ARBA00022475"/>
    </source>
</evidence>
<dbReference type="Pfam" id="PF00892">
    <property type="entry name" value="EamA"/>
    <property type="match status" value="2"/>
</dbReference>
<evidence type="ECO:0000259" key="7">
    <source>
        <dbReference type="Pfam" id="PF00892"/>
    </source>
</evidence>
<dbReference type="InterPro" id="IPR000620">
    <property type="entry name" value="EamA_dom"/>
</dbReference>
<feature type="transmembrane region" description="Helical" evidence="6">
    <location>
        <begin position="45"/>
        <end position="63"/>
    </location>
</feature>
<feature type="transmembrane region" description="Helical" evidence="6">
    <location>
        <begin position="12"/>
        <end position="33"/>
    </location>
</feature>
<feature type="transmembrane region" description="Helical" evidence="6">
    <location>
        <begin position="256"/>
        <end position="274"/>
    </location>
</feature>
<comment type="caution">
    <text evidence="8">The sequence shown here is derived from an EMBL/GenBank/DDBJ whole genome shotgun (WGS) entry which is preliminary data.</text>
</comment>
<dbReference type="InterPro" id="IPR037185">
    <property type="entry name" value="EmrE-like"/>
</dbReference>
<evidence type="ECO:0000256" key="3">
    <source>
        <dbReference type="ARBA" id="ARBA00022692"/>
    </source>
</evidence>
<feature type="transmembrane region" description="Helical" evidence="6">
    <location>
        <begin position="101"/>
        <end position="123"/>
    </location>
</feature>
<feature type="transmembrane region" description="Helical" evidence="6">
    <location>
        <begin position="194"/>
        <end position="211"/>
    </location>
</feature>
<feature type="transmembrane region" description="Helical" evidence="6">
    <location>
        <begin position="223"/>
        <end position="244"/>
    </location>
</feature>
<dbReference type="AlphaFoldDB" id="A0A3N9THH2"/>
<feature type="transmembrane region" description="Helical" evidence="6">
    <location>
        <begin position="132"/>
        <end position="149"/>
    </location>
</feature>